<dbReference type="GO" id="GO:0140359">
    <property type="term" value="F:ABC-type transporter activity"/>
    <property type="evidence" value="ECO:0007669"/>
    <property type="project" value="InterPro"/>
</dbReference>
<dbReference type="InterPro" id="IPR003439">
    <property type="entry name" value="ABC_transporter-like_ATP-bd"/>
</dbReference>
<dbReference type="GO" id="GO:0016020">
    <property type="term" value="C:membrane"/>
    <property type="evidence" value="ECO:0007669"/>
    <property type="project" value="InterPro"/>
</dbReference>
<dbReference type="InterPro" id="IPR011527">
    <property type="entry name" value="ABC1_TM_dom"/>
</dbReference>
<dbReference type="Proteomes" id="UP000265618">
    <property type="component" value="Unassembled WGS sequence"/>
</dbReference>
<keyword evidence="10" id="KW-1185">Reference proteome</keyword>
<keyword evidence="3" id="KW-0812">Transmembrane</keyword>
<dbReference type="Pfam" id="PF06472">
    <property type="entry name" value="ABC_membrane_2"/>
    <property type="match status" value="1"/>
</dbReference>
<sequence length="449" mass="48820">MYVVLVNTPLVKPIAHQEKLEGSFRYHHVSVREGAEAVAFFSGDDHEKEVADEQLAAVTANSHRLVTLKILSKINEYFNVACATAIPFFFLVYQIVVEVLASVTWFLNIGPALAAAIGITRRVGAIASELGLLSPQAQEDEELEASDYEVVDAPSAPFSPDCSTLGWHNVSVSTPKGQEILTNVSASVPQGQSLVIMGPSGVGKSSLLRCLAGLWSCGSGHVSLPTDTMFVPQTPYLTHTALWGEVRDIKVTYPAAPSYSLGVTEDPLMGTSDTVSQASVDRERERVIEALQICQLGYLLERFDLTDSAPWSDILSGGEKQRLGLARLLFHSPRYAVMDESTAALPVDMEAAILGECVSRGITMVSVAHRRTVIPFHQVVLVLEDRYTHHIESTELFLANNPIIEPPQHTVLSKKVYAEPLAAKASEDNRPSCVPPPSVFGSLRRYLSG</sequence>
<accession>A0A9K3CYL1</accession>
<proteinExistence type="inferred from homology"/>
<dbReference type="PROSITE" id="PS00211">
    <property type="entry name" value="ABC_TRANSPORTER_1"/>
    <property type="match status" value="1"/>
</dbReference>
<keyword evidence="2" id="KW-0813">Transport</keyword>
<name>A0A9K3CYL1_9EUKA</name>
<dbReference type="InterPro" id="IPR003593">
    <property type="entry name" value="AAA+_ATPase"/>
</dbReference>
<dbReference type="OrthoDB" id="422637at2759"/>
<dbReference type="SUPFAM" id="SSF52540">
    <property type="entry name" value="P-loop containing nucleoside triphosphate hydrolases"/>
    <property type="match status" value="1"/>
</dbReference>
<dbReference type="InterPro" id="IPR017871">
    <property type="entry name" value="ABC_transporter-like_CS"/>
</dbReference>
<reference evidence="9 10" key="1">
    <citation type="journal article" date="2018" name="PLoS ONE">
        <title>The draft genome of Kipferlia bialata reveals reductive genome evolution in fornicate parasites.</title>
        <authorList>
            <person name="Tanifuji G."/>
            <person name="Takabayashi S."/>
            <person name="Kume K."/>
            <person name="Takagi M."/>
            <person name="Nakayama T."/>
            <person name="Kamikawa R."/>
            <person name="Inagaki Y."/>
            <person name="Hashimoto T."/>
        </authorList>
    </citation>
    <scope>NUCLEOTIDE SEQUENCE [LARGE SCALE GENOMIC DNA]</scope>
    <source>
        <strain evidence="9">NY0173</strain>
    </source>
</reference>
<dbReference type="PROSITE" id="PS50893">
    <property type="entry name" value="ABC_TRANSPORTER_2"/>
    <property type="match status" value="1"/>
</dbReference>
<evidence type="ECO:0000256" key="3">
    <source>
        <dbReference type="ARBA" id="ARBA00022692"/>
    </source>
</evidence>
<evidence type="ECO:0000256" key="6">
    <source>
        <dbReference type="ARBA" id="ARBA00022989"/>
    </source>
</evidence>
<dbReference type="Pfam" id="PF00005">
    <property type="entry name" value="ABC_tran"/>
    <property type="match status" value="1"/>
</dbReference>
<evidence type="ECO:0000259" key="8">
    <source>
        <dbReference type="PROSITE" id="PS50893"/>
    </source>
</evidence>
<evidence type="ECO:0000313" key="10">
    <source>
        <dbReference type="Proteomes" id="UP000265618"/>
    </source>
</evidence>
<dbReference type="PANTHER" id="PTHR11384:SF59">
    <property type="entry name" value="LYSOSOMAL COBALAMIN TRANSPORTER ABCD4"/>
    <property type="match status" value="1"/>
</dbReference>
<organism evidence="9 10">
    <name type="scientific">Kipferlia bialata</name>
    <dbReference type="NCBI Taxonomy" id="797122"/>
    <lineage>
        <taxon>Eukaryota</taxon>
        <taxon>Metamonada</taxon>
        <taxon>Carpediemonas-like organisms</taxon>
        <taxon>Kipferlia</taxon>
    </lineage>
</organism>
<dbReference type="PANTHER" id="PTHR11384">
    <property type="entry name" value="ATP-BINDING CASSETTE, SUB-FAMILY D MEMBER"/>
    <property type="match status" value="1"/>
</dbReference>
<keyword evidence="6" id="KW-1133">Transmembrane helix</keyword>
<evidence type="ECO:0000256" key="7">
    <source>
        <dbReference type="ARBA" id="ARBA00023136"/>
    </source>
</evidence>
<evidence type="ECO:0000256" key="1">
    <source>
        <dbReference type="ARBA" id="ARBA00008575"/>
    </source>
</evidence>
<evidence type="ECO:0000256" key="4">
    <source>
        <dbReference type="ARBA" id="ARBA00022741"/>
    </source>
</evidence>
<dbReference type="AlphaFoldDB" id="A0A9K3CYL1"/>
<keyword evidence="7" id="KW-0472">Membrane</keyword>
<comment type="similarity">
    <text evidence="1">Belongs to the ABC transporter superfamily. ABCD family. Peroxisomal fatty acyl CoA transporter (TC 3.A.1.203) subfamily.</text>
</comment>
<dbReference type="GO" id="GO:0016887">
    <property type="term" value="F:ATP hydrolysis activity"/>
    <property type="evidence" value="ECO:0007669"/>
    <property type="project" value="InterPro"/>
</dbReference>
<evidence type="ECO:0000256" key="5">
    <source>
        <dbReference type="ARBA" id="ARBA00022840"/>
    </source>
</evidence>
<keyword evidence="5" id="KW-0067">ATP-binding</keyword>
<feature type="non-terminal residue" evidence="9">
    <location>
        <position position="1"/>
    </location>
</feature>
<dbReference type="EMBL" id="BDIP01002114">
    <property type="protein sequence ID" value="GIQ85749.1"/>
    <property type="molecule type" value="Genomic_DNA"/>
</dbReference>
<feature type="domain" description="ABC transporter" evidence="8">
    <location>
        <begin position="165"/>
        <end position="425"/>
    </location>
</feature>
<dbReference type="Gene3D" id="3.40.50.300">
    <property type="entry name" value="P-loop containing nucleotide triphosphate hydrolases"/>
    <property type="match status" value="1"/>
</dbReference>
<protein>
    <recommendedName>
        <fullName evidence="8">ABC transporter domain-containing protein</fullName>
    </recommendedName>
</protein>
<comment type="caution">
    <text evidence="9">The sequence shown here is derived from an EMBL/GenBank/DDBJ whole genome shotgun (WGS) entry which is preliminary data.</text>
</comment>
<evidence type="ECO:0000256" key="2">
    <source>
        <dbReference type="ARBA" id="ARBA00022448"/>
    </source>
</evidence>
<dbReference type="GO" id="GO:0005524">
    <property type="term" value="F:ATP binding"/>
    <property type="evidence" value="ECO:0007669"/>
    <property type="project" value="UniProtKB-KW"/>
</dbReference>
<dbReference type="InterPro" id="IPR027417">
    <property type="entry name" value="P-loop_NTPase"/>
</dbReference>
<dbReference type="CDD" id="cd03223">
    <property type="entry name" value="ABCD_peroxisomal_ALDP"/>
    <property type="match status" value="1"/>
</dbReference>
<dbReference type="InterPro" id="IPR050835">
    <property type="entry name" value="ABC_transporter_sub-D"/>
</dbReference>
<gene>
    <name evidence="9" type="ORF">KIPB_007471</name>
</gene>
<dbReference type="SMART" id="SM00382">
    <property type="entry name" value="AAA"/>
    <property type="match status" value="1"/>
</dbReference>
<evidence type="ECO:0000313" key="9">
    <source>
        <dbReference type="EMBL" id="GIQ85749.1"/>
    </source>
</evidence>
<keyword evidence="4" id="KW-0547">Nucleotide-binding</keyword>